<dbReference type="PANTHER" id="PTHR45661">
    <property type="entry name" value="SURFACE ANTIGEN"/>
    <property type="match status" value="1"/>
</dbReference>
<dbReference type="EMBL" id="UINC01182652">
    <property type="protein sequence ID" value="SVD92982.1"/>
    <property type="molecule type" value="Genomic_DNA"/>
</dbReference>
<dbReference type="InterPro" id="IPR026906">
    <property type="entry name" value="LRR_5"/>
</dbReference>
<name>A0A382ZBW5_9ZZZZ</name>
<dbReference type="PANTHER" id="PTHR45661:SF3">
    <property type="entry name" value="IG-LIKE DOMAIN-CONTAINING PROTEIN"/>
    <property type="match status" value="1"/>
</dbReference>
<dbReference type="InterPro" id="IPR032675">
    <property type="entry name" value="LRR_dom_sf"/>
</dbReference>
<dbReference type="Pfam" id="PF13306">
    <property type="entry name" value="LRR_5"/>
    <property type="match status" value="2"/>
</dbReference>
<proteinExistence type="predicted"/>
<reference evidence="1" key="1">
    <citation type="submission" date="2018-05" db="EMBL/GenBank/DDBJ databases">
        <authorList>
            <person name="Lanie J.A."/>
            <person name="Ng W.-L."/>
            <person name="Kazmierczak K.M."/>
            <person name="Andrzejewski T.M."/>
            <person name="Davidsen T.M."/>
            <person name="Wayne K.J."/>
            <person name="Tettelin H."/>
            <person name="Glass J.I."/>
            <person name="Rusch D."/>
            <person name="Podicherti R."/>
            <person name="Tsui H.-C.T."/>
            <person name="Winkler M.E."/>
        </authorList>
    </citation>
    <scope>NUCLEOTIDE SEQUENCE</scope>
</reference>
<dbReference type="SUPFAM" id="SSF52058">
    <property type="entry name" value="L domain-like"/>
    <property type="match status" value="1"/>
</dbReference>
<evidence type="ECO:0000313" key="1">
    <source>
        <dbReference type="EMBL" id="SVD92982.1"/>
    </source>
</evidence>
<accession>A0A382ZBW5</accession>
<gene>
    <name evidence="1" type="ORF">METZ01_LOCUS445836</name>
</gene>
<sequence>TFAAAVMLLFGGVNEVNGGDPLTYEVVGDTVTIRDCKVTTSGELEIPSTYEGKPVTGIGSWAFWDCTSLTSVTIPDSVTSIGDFVFHSCSGLTSVTIGNSVTNFGEGAFFHCGSLTSVRIPDSATSIKVGTFIGCSSLTSIESGKSNMEYSSEDGVLFSKNKTELIQFPAGKSGHYTIPDSVTTIGDTAFYDCSSLTSVTIPDSVTSIGGGAFEGCSSLTSVTIGNSVTSIGDFTFYDCSSLASVTIGNSVTSIGYRA</sequence>
<organism evidence="1">
    <name type="scientific">marine metagenome</name>
    <dbReference type="NCBI Taxonomy" id="408172"/>
    <lineage>
        <taxon>unclassified sequences</taxon>
        <taxon>metagenomes</taxon>
        <taxon>ecological metagenomes</taxon>
    </lineage>
</organism>
<protein>
    <recommendedName>
        <fullName evidence="2">Leucine-rich repeat domain-containing protein</fullName>
    </recommendedName>
</protein>
<evidence type="ECO:0008006" key="2">
    <source>
        <dbReference type="Google" id="ProtNLM"/>
    </source>
</evidence>
<feature type="non-terminal residue" evidence="1">
    <location>
        <position position="1"/>
    </location>
</feature>
<dbReference type="Gene3D" id="3.80.10.10">
    <property type="entry name" value="Ribonuclease Inhibitor"/>
    <property type="match status" value="1"/>
</dbReference>
<feature type="non-terminal residue" evidence="1">
    <location>
        <position position="258"/>
    </location>
</feature>
<dbReference type="AlphaFoldDB" id="A0A382ZBW5"/>
<dbReference type="InterPro" id="IPR053139">
    <property type="entry name" value="Surface_bspA-like"/>
</dbReference>